<accession>A0A0U3MCE9</accession>
<dbReference type="PANTHER" id="PTHR22916">
    <property type="entry name" value="GLYCOSYLTRANSFERASE"/>
    <property type="match status" value="1"/>
</dbReference>
<dbReference type="GO" id="GO:0016758">
    <property type="term" value="F:hexosyltransferase activity"/>
    <property type="evidence" value="ECO:0007669"/>
    <property type="project" value="UniProtKB-ARBA"/>
</dbReference>
<dbReference type="CDD" id="cd00761">
    <property type="entry name" value="Glyco_tranf_GTA_type"/>
    <property type="match status" value="1"/>
</dbReference>
<keyword evidence="1" id="KW-0328">Glycosyltransferase</keyword>
<dbReference type="AlphaFoldDB" id="A0A0U3MCE9"/>
<dbReference type="Proteomes" id="UP000060699">
    <property type="component" value="Chromosome"/>
</dbReference>
<dbReference type="EMBL" id="CP013729">
    <property type="protein sequence ID" value="ALV06333.1"/>
    <property type="molecule type" value="Genomic_DNA"/>
</dbReference>
<dbReference type="Gene3D" id="3.90.550.10">
    <property type="entry name" value="Spore Coat Polysaccharide Biosynthesis Protein SpsA, Chain A"/>
    <property type="match status" value="1"/>
</dbReference>
<dbReference type="PANTHER" id="PTHR22916:SF51">
    <property type="entry name" value="GLYCOSYLTRANSFERASE EPSH-RELATED"/>
    <property type="match status" value="1"/>
</dbReference>
<keyword evidence="4" id="KW-1185">Reference proteome</keyword>
<sequence>MSSPSMAMNEAASSVPGFPGAPSTDARSARSDGQAPHTPRPWLSFLIPAYNVQGYLRESVASALGQSDAQVEVLIVDDCSTDDTPALMRRLAEEDSRVRCIFHERNQGVSVTRNTLLDHARGDYFWFLDADDWLMPGAVPRLRAIIEQQAPSLVMCDYRMIREAPKLKHRLRGHPRKSTFKGPVRQRITEASTIMTGTFRGGQMHPWSKIARRELWGSDLRFPAGRHFEDMHLLPFLALRAPDLWYEPAVWVAYRQRAGSIMHTLNPDKAGDLAWAMSGLKEAAEAGDRSPKRLGDEACFAWSNTVARKFIGASRMMWRFDPVRAPALIDDYRRLMESQLPIPLDALLSGYRRRGWWLRAWRLERWLARAVPARR</sequence>
<dbReference type="KEGG" id="rdp:RD2015_1854"/>
<reference evidence="3 4" key="1">
    <citation type="submission" date="2015-12" db="EMBL/GenBank/DDBJ databases">
        <title>Complete genome of Roseateles depolymerans KCTC 42856.</title>
        <authorList>
            <person name="Kim K.M."/>
        </authorList>
    </citation>
    <scope>NUCLEOTIDE SEQUENCE [LARGE SCALE GENOMIC DNA]</scope>
    <source>
        <strain evidence="3 4">KCTC 42856</strain>
    </source>
</reference>
<name>A0A0U3MCE9_9BURK</name>
<dbReference type="Pfam" id="PF00535">
    <property type="entry name" value="Glycos_transf_2"/>
    <property type="match status" value="1"/>
</dbReference>
<dbReference type="STRING" id="76731.RD2015_1854"/>
<evidence type="ECO:0000313" key="4">
    <source>
        <dbReference type="Proteomes" id="UP000060699"/>
    </source>
</evidence>
<dbReference type="InterPro" id="IPR029044">
    <property type="entry name" value="Nucleotide-diphossugar_trans"/>
</dbReference>
<protein>
    <submittedName>
        <fullName evidence="3">Glycosyl transferase family 2</fullName>
    </submittedName>
</protein>
<evidence type="ECO:0000256" key="2">
    <source>
        <dbReference type="ARBA" id="ARBA00022679"/>
    </source>
</evidence>
<evidence type="ECO:0000256" key="1">
    <source>
        <dbReference type="ARBA" id="ARBA00022676"/>
    </source>
</evidence>
<dbReference type="RefSeq" id="WP_058934638.1">
    <property type="nucleotide sequence ID" value="NZ_CP013729.1"/>
</dbReference>
<gene>
    <name evidence="3" type="ORF">RD2015_1854</name>
</gene>
<organism evidence="3 4">
    <name type="scientific">Roseateles depolymerans</name>
    <dbReference type="NCBI Taxonomy" id="76731"/>
    <lineage>
        <taxon>Bacteria</taxon>
        <taxon>Pseudomonadati</taxon>
        <taxon>Pseudomonadota</taxon>
        <taxon>Betaproteobacteria</taxon>
        <taxon>Burkholderiales</taxon>
        <taxon>Sphaerotilaceae</taxon>
        <taxon>Roseateles</taxon>
    </lineage>
</organism>
<proteinExistence type="predicted"/>
<dbReference type="SUPFAM" id="SSF53448">
    <property type="entry name" value="Nucleotide-diphospho-sugar transferases"/>
    <property type="match status" value="1"/>
</dbReference>
<dbReference type="InterPro" id="IPR001173">
    <property type="entry name" value="Glyco_trans_2-like"/>
</dbReference>
<evidence type="ECO:0000313" key="3">
    <source>
        <dbReference type="EMBL" id="ALV06333.1"/>
    </source>
</evidence>
<keyword evidence="2 3" id="KW-0808">Transferase</keyword>
<dbReference type="OrthoDB" id="9811884at2"/>